<feature type="transmembrane region" description="Helical" evidence="6">
    <location>
        <begin position="245"/>
        <end position="265"/>
    </location>
</feature>
<dbReference type="InterPro" id="IPR037294">
    <property type="entry name" value="ABC_BtuC-like"/>
</dbReference>
<sequence>MAAMNIPVVSQVLAVLAAAGMLWLFALSVGYTAALSMAAASLAFSAMSVIVAARRLYFLAGASPHSALLAATIAIPLAYSVGGDPYLYAVPLSVLLVYIAGYIIYRGVDPDIATSILVALSASGSVTAVYYVKTAFPVSYDVSAIVFGDPLLVTKRETYMAVATAVLALALTLLTYVENVYLGVDRDSARITGLRVWLYDLLFFTLLGVVVAVMVKVVGFILEHVFMLLPGAAASVSAGSARRALLLSLVLSFTAMGLGAGLSLATGLSPSGASGFAMLGLYVVAVLAGRGRQ</sequence>
<dbReference type="PANTHER" id="PTHR30477:SF21">
    <property type="entry name" value="ABC-3 PROTEIN"/>
    <property type="match status" value="1"/>
</dbReference>
<evidence type="ECO:0000256" key="1">
    <source>
        <dbReference type="ARBA" id="ARBA00004141"/>
    </source>
</evidence>
<dbReference type="GO" id="GO:0043190">
    <property type="term" value="C:ATP-binding cassette (ABC) transporter complex"/>
    <property type="evidence" value="ECO:0007669"/>
    <property type="project" value="InterPro"/>
</dbReference>
<dbReference type="eggNOG" id="arCOG01006">
    <property type="taxonomic scope" value="Archaea"/>
</dbReference>
<feature type="transmembrane region" description="Helical" evidence="6">
    <location>
        <begin position="12"/>
        <end position="44"/>
    </location>
</feature>
<feature type="transmembrane region" description="Helical" evidence="6">
    <location>
        <begin position="221"/>
        <end position="238"/>
    </location>
</feature>
<organism evidence="7 8">
    <name type="scientific">Hyperthermus butylicus (strain DSM 5456 / JCM 9403 / PLM1-5)</name>
    <dbReference type="NCBI Taxonomy" id="415426"/>
    <lineage>
        <taxon>Archaea</taxon>
        <taxon>Thermoproteota</taxon>
        <taxon>Thermoprotei</taxon>
        <taxon>Desulfurococcales</taxon>
        <taxon>Pyrodictiaceae</taxon>
        <taxon>Hyperthermus</taxon>
    </lineage>
</organism>
<keyword evidence="4 6" id="KW-1133">Transmembrane helix</keyword>
<feature type="transmembrane region" description="Helical" evidence="6">
    <location>
        <begin position="159"/>
        <end position="184"/>
    </location>
</feature>
<evidence type="ECO:0000313" key="8">
    <source>
        <dbReference type="Proteomes" id="UP000002593"/>
    </source>
</evidence>
<feature type="transmembrane region" description="Helical" evidence="6">
    <location>
        <begin position="56"/>
        <end position="79"/>
    </location>
</feature>
<keyword evidence="3 6" id="KW-0812">Transmembrane</keyword>
<feature type="transmembrane region" description="Helical" evidence="6">
    <location>
        <begin position="271"/>
        <end position="289"/>
    </location>
</feature>
<dbReference type="EnsemblBacteria" id="ABM80237">
    <property type="protein sequence ID" value="ABM80237"/>
    <property type="gene ID" value="Hbut_0365"/>
</dbReference>
<protein>
    <submittedName>
        <fullName evidence="7">ABC-type Mn2+/Zn2+ transport system, permease component</fullName>
    </submittedName>
</protein>
<dbReference type="KEGG" id="hbu:Hbut_0365"/>
<keyword evidence="5 6" id="KW-0472">Membrane</keyword>
<dbReference type="PANTHER" id="PTHR30477">
    <property type="entry name" value="ABC-TRANSPORTER METAL-BINDING PROTEIN"/>
    <property type="match status" value="1"/>
</dbReference>
<evidence type="ECO:0000256" key="3">
    <source>
        <dbReference type="ARBA" id="ARBA00022692"/>
    </source>
</evidence>
<dbReference type="STRING" id="415426.Hbut_0365"/>
<accession>A2BJS6</accession>
<dbReference type="EMBL" id="CP000493">
    <property type="protein sequence ID" value="ABM80237.1"/>
    <property type="molecule type" value="Genomic_DNA"/>
</dbReference>
<comment type="subcellular location">
    <subcellularLocation>
        <location evidence="1">Membrane</location>
        <topology evidence="1">Multi-pass membrane protein</topology>
    </subcellularLocation>
</comment>
<reference evidence="7 8" key="1">
    <citation type="journal article" date="2007" name="Archaea">
        <title>The genome of Hyperthermus butylicus: a sulfur-reducing, peptide fermenting, neutrophilic Crenarchaeote growing up to 108 degrees C.</title>
        <authorList>
            <person name="Brugger K."/>
            <person name="Chen L."/>
            <person name="Stark M."/>
            <person name="Zibat A."/>
            <person name="Redder P."/>
            <person name="Ruepp A."/>
            <person name="Awayez M."/>
            <person name="She Q."/>
            <person name="Garrett R.A."/>
            <person name="Klenk H.P."/>
        </authorList>
    </citation>
    <scope>NUCLEOTIDE SEQUENCE [LARGE SCALE GENOMIC DNA]</scope>
    <source>
        <strain evidence="8">DSM 5456 / JCM 9403 / PLM1-5</strain>
    </source>
</reference>
<dbReference type="GO" id="GO:0055085">
    <property type="term" value="P:transmembrane transport"/>
    <property type="evidence" value="ECO:0007669"/>
    <property type="project" value="InterPro"/>
</dbReference>
<comment type="similarity">
    <text evidence="2">Belongs to the ABC-3 integral membrane protein family.</text>
</comment>
<proteinExistence type="inferred from homology"/>
<feature type="transmembrane region" description="Helical" evidence="6">
    <location>
        <begin position="112"/>
        <end position="132"/>
    </location>
</feature>
<dbReference type="AlphaFoldDB" id="A2BJS6"/>
<evidence type="ECO:0000313" key="7">
    <source>
        <dbReference type="EMBL" id="ABM80237.1"/>
    </source>
</evidence>
<dbReference type="HOGENOM" id="CLU_094088_0_0_2"/>
<feature type="transmembrane region" description="Helical" evidence="6">
    <location>
        <begin position="196"/>
        <end position="215"/>
    </location>
</feature>
<dbReference type="Gene3D" id="1.10.3470.10">
    <property type="entry name" value="ABC transporter involved in vitamin B12 uptake, BtuC"/>
    <property type="match status" value="1"/>
</dbReference>
<evidence type="ECO:0000256" key="5">
    <source>
        <dbReference type="ARBA" id="ARBA00023136"/>
    </source>
</evidence>
<keyword evidence="8" id="KW-1185">Reference proteome</keyword>
<dbReference type="Pfam" id="PF00950">
    <property type="entry name" value="ABC-3"/>
    <property type="match status" value="1"/>
</dbReference>
<dbReference type="Proteomes" id="UP000002593">
    <property type="component" value="Chromosome"/>
</dbReference>
<feature type="transmembrane region" description="Helical" evidence="6">
    <location>
        <begin position="85"/>
        <end position="105"/>
    </location>
</feature>
<evidence type="ECO:0000256" key="2">
    <source>
        <dbReference type="ARBA" id="ARBA00008034"/>
    </source>
</evidence>
<name>A2BJS6_HYPBU</name>
<gene>
    <name evidence="7" type="ordered locus">Hbut_0365</name>
</gene>
<dbReference type="SUPFAM" id="SSF81345">
    <property type="entry name" value="ABC transporter involved in vitamin B12 uptake, BtuC"/>
    <property type="match status" value="1"/>
</dbReference>
<evidence type="ECO:0000256" key="4">
    <source>
        <dbReference type="ARBA" id="ARBA00022989"/>
    </source>
</evidence>
<dbReference type="InterPro" id="IPR001626">
    <property type="entry name" value="ABC_TroCD"/>
</dbReference>
<evidence type="ECO:0000256" key="6">
    <source>
        <dbReference type="SAM" id="Phobius"/>
    </source>
</evidence>